<evidence type="ECO:0000259" key="1">
    <source>
        <dbReference type="Pfam" id="PF11706"/>
    </source>
</evidence>
<sequence length="202" mass="22542">MSRDTRPAPFFVGESPALDFLNSVAKPRSTLFEWLETGEDLLDWMVAAGLASETEVTPFRAPSAAAELERARQDIVNFREEFRAFIEGASGVALTDDHHPIIARINGILASGPHYLLIMSGGMGQPYELVNRHQLWTPADLIIRIAAVAARLITQSDFRYVRNCEGPSCTLYFLDVSKNHKRRWCSMEVCGNRAKAAAFRSK</sequence>
<dbReference type="PANTHER" id="PTHR35525">
    <property type="entry name" value="BLL6575 PROTEIN"/>
    <property type="match status" value="1"/>
</dbReference>
<comment type="caution">
    <text evidence="2">The sequence shown here is derived from an EMBL/GenBank/DDBJ whole genome shotgun (WGS) entry which is preliminary data.</text>
</comment>
<dbReference type="Pfam" id="PF07336">
    <property type="entry name" value="ABATE"/>
    <property type="match status" value="1"/>
</dbReference>
<evidence type="ECO:0000313" key="3">
    <source>
        <dbReference type="Proteomes" id="UP000592216"/>
    </source>
</evidence>
<dbReference type="Proteomes" id="UP000592216">
    <property type="component" value="Unassembled WGS sequence"/>
</dbReference>
<dbReference type="PANTHER" id="PTHR35525:SF3">
    <property type="entry name" value="BLL6575 PROTEIN"/>
    <property type="match status" value="1"/>
</dbReference>
<gene>
    <name evidence="2" type="ORF">HJ536_18040</name>
</gene>
<feature type="domain" description="Zinc finger CGNR" evidence="1">
    <location>
        <begin position="161"/>
        <end position="201"/>
    </location>
</feature>
<dbReference type="AlphaFoldDB" id="A0A850QAE1"/>
<dbReference type="InterPro" id="IPR021005">
    <property type="entry name" value="Znf_CGNR"/>
</dbReference>
<organism evidence="2 3">
    <name type="scientific">Donghicola mangrovi</name>
    <dbReference type="NCBI Taxonomy" id="2729614"/>
    <lineage>
        <taxon>Bacteria</taxon>
        <taxon>Pseudomonadati</taxon>
        <taxon>Pseudomonadota</taxon>
        <taxon>Alphaproteobacteria</taxon>
        <taxon>Rhodobacterales</taxon>
        <taxon>Roseobacteraceae</taxon>
        <taxon>Donghicola</taxon>
    </lineage>
</organism>
<accession>A0A850QAE1</accession>
<dbReference type="RefSeq" id="WP_177158813.1">
    <property type="nucleotide sequence ID" value="NZ_JABCJE010000013.1"/>
</dbReference>
<evidence type="ECO:0000313" key="2">
    <source>
        <dbReference type="EMBL" id="NVO25262.1"/>
    </source>
</evidence>
<dbReference type="InterPro" id="IPR010852">
    <property type="entry name" value="ABATE"/>
</dbReference>
<dbReference type="Pfam" id="PF11706">
    <property type="entry name" value="zf-CGNR"/>
    <property type="match status" value="1"/>
</dbReference>
<protein>
    <recommendedName>
        <fullName evidence="1">Zinc finger CGNR domain-containing protein</fullName>
    </recommendedName>
</protein>
<dbReference type="Gene3D" id="1.10.3300.10">
    <property type="entry name" value="Jann2411-like domain"/>
    <property type="match status" value="1"/>
</dbReference>
<name>A0A850QAE1_9RHOB</name>
<reference evidence="2 3" key="1">
    <citation type="submission" date="2020-04" db="EMBL/GenBank/DDBJ databases">
        <title>Donghicola sp., a member of the Rhodobacteraceae family isolated from mangrove forest in Thailand.</title>
        <authorList>
            <person name="Charoenyingcharoen P."/>
            <person name="Yukphan P."/>
        </authorList>
    </citation>
    <scope>NUCLEOTIDE SEQUENCE [LARGE SCALE GENOMIC DNA]</scope>
    <source>
        <strain evidence="2 3">B5-SW-15</strain>
    </source>
</reference>
<proteinExistence type="predicted"/>
<dbReference type="EMBL" id="JABCJE010000013">
    <property type="protein sequence ID" value="NVO25262.1"/>
    <property type="molecule type" value="Genomic_DNA"/>
</dbReference>
<dbReference type="InterPro" id="IPR023286">
    <property type="entry name" value="ABATE_dom_sf"/>
</dbReference>
<dbReference type="SUPFAM" id="SSF160904">
    <property type="entry name" value="Jann2411-like"/>
    <property type="match status" value="1"/>
</dbReference>